<feature type="signal peptide" evidence="5">
    <location>
        <begin position="1"/>
        <end position="24"/>
    </location>
</feature>
<feature type="transmembrane region" description="Helical" evidence="4">
    <location>
        <begin position="531"/>
        <end position="555"/>
    </location>
</feature>
<keyword evidence="4" id="KW-1133">Transmembrane helix</keyword>
<keyword evidence="1" id="KW-0880">Kelch repeat</keyword>
<dbReference type="AlphaFoldDB" id="A0A2S7YN85"/>
<evidence type="ECO:0000256" key="3">
    <source>
        <dbReference type="SAM" id="MobiDB-lite"/>
    </source>
</evidence>
<accession>A0A2S7YN85</accession>
<name>A0A2S7YN85_BEABA</name>
<evidence type="ECO:0008006" key="8">
    <source>
        <dbReference type="Google" id="ProtNLM"/>
    </source>
</evidence>
<gene>
    <name evidence="6" type="ORF">BB8028_0007g05170</name>
</gene>
<comment type="caution">
    <text evidence="6">The sequence shown here is derived from an EMBL/GenBank/DDBJ whole genome shotgun (WGS) entry which is preliminary data.</text>
</comment>
<evidence type="ECO:0000256" key="5">
    <source>
        <dbReference type="SAM" id="SignalP"/>
    </source>
</evidence>
<protein>
    <recommendedName>
        <fullName evidence="8">Kelch repeat protein</fullName>
    </recommendedName>
</protein>
<evidence type="ECO:0000313" key="6">
    <source>
        <dbReference type="EMBL" id="PQK17322.1"/>
    </source>
</evidence>
<evidence type="ECO:0000313" key="7">
    <source>
        <dbReference type="Proteomes" id="UP000237441"/>
    </source>
</evidence>
<evidence type="ECO:0000256" key="1">
    <source>
        <dbReference type="ARBA" id="ARBA00022441"/>
    </source>
</evidence>
<dbReference type="SUPFAM" id="SSF50965">
    <property type="entry name" value="Galactose oxidase, central domain"/>
    <property type="match status" value="1"/>
</dbReference>
<dbReference type="PANTHER" id="PTHR46228">
    <property type="entry name" value="KELCH DOMAIN-CONTAINING PROTEIN"/>
    <property type="match status" value="1"/>
</dbReference>
<dbReference type="InterPro" id="IPR011043">
    <property type="entry name" value="Gal_Oxase/kelch_b-propeller"/>
</dbReference>
<keyword evidence="4" id="KW-0472">Membrane</keyword>
<evidence type="ECO:0000256" key="4">
    <source>
        <dbReference type="SAM" id="Phobius"/>
    </source>
</evidence>
<feature type="compositionally biased region" description="Polar residues" evidence="3">
    <location>
        <begin position="718"/>
        <end position="742"/>
    </location>
</feature>
<keyword evidence="2" id="KW-0677">Repeat</keyword>
<reference evidence="6 7" key="1">
    <citation type="submission" date="2016-07" db="EMBL/GenBank/DDBJ databases">
        <title>Comparative genomics of the entomopathogenic fungus Beauveria bassiana.</title>
        <authorList>
            <person name="Valero Jimenez C.A."/>
            <person name="Zwaan B.J."/>
            <person name="Van Kan J.A."/>
            <person name="Takken W."/>
            <person name="Debets A.J."/>
            <person name="Schoustra S.E."/>
            <person name="Koenraadt C.J."/>
        </authorList>
    </citation>
    <scope>NUCLEOTIDE SEQUENCE [LARGE SCALE GENOMIC DNA]</scope>
    <source>
        <strain evidence="6 7">ARSEF 8028</strain>
    </source>
</reference>
<keyword evidence="5" id="KW-0732">Signal</keyword>
<organism evidence="6 7">
    <name type="scientific">Beauveria bassiana</name>
    <name type="common">White muscardine disease fungus</name>
    <name type="synonym">Tritirachium shiotae</name>
    <dbReference type="NCBI Taxonomy" id="176275"/>
    <lineage>
        <taxon>Eukaryota</taxon>
        <taxon>Fungi</taxon>
        <taxon>Dikarya</taxon>
        <taxon>Ascomycota</taxon>
        <taxon>Pezizomycotina</taxon>
        <taxon>Sordariomycetes</taxon>
        <taxon>Hypocreomycetidae</taxon>
        <taxon>Hypocreales</taxon>
        <taxon>Cordycipitaceae</taxon>
        <taxon>Beauveria</taxon>
    </lineage>
</organism>
<sequence length="779" mass="84069">MLHSNQMRSMLASVFILPFGFAYAQFGDWAPEQTNTTICVWNQPRAALVRDKIYIDGGSIWWSPGLQNGTFGPVSNKGNFQGIILSYDLSKPFTRDTNVTGLLLDGTLSKARGGKGNANGDAPVYYDGAILANDAEFFLYGGAVFQDNELYDPPPSYETLKYEAYPYGPDKPLWKPGFSSRRLPDGITRYVAYGGAASAPSENKAWYFSGLTAPSRGPFFWNAAASPDVKASVPSDTLITLDMASQLTEKWTNSTLPSHIKGRANPEVVWVPVGEQGILVVLGGAVFPEWAGEAHVSPNETLSEKESPVFMSTVDIYDVANDTWYQQPTKGGPGTRTRGCAVVAPAADRSSFNIYYYGGFDGIHSSKDFYDDVWVLSLPSFTWTKISEGKASHARAGHKCFLPYPDQMMVIGGYTPLSGTTLTCLEDGPVALLNITSGEWMEQYDPAKYGVYGVHQKVQATIGGNSAGHATATAPVPSGWATPALGKLFATSYKFDKMKTHWPYKPSNTTSTESPKQPIPTGQQRKGVPAWVAPILGVVLGLVLMTGSLLAFCIWRRRRASHEGSETSSAREAMPERLYYWVKGHPQRQPTLTSTRSCEDSGADHSPTLKLVSPSETCSSPTTTACHEMENTQLAELDDTSSPVELHDTGLSTADVMWRNAGFTPLLTSFSSRASLRSAVCESPVISSISASDGTPSTPLHPLRWTSKVSAFSSVSAESGEGTKSWSPNGVVSPIGPTSSPIAKSVAENDDEDADHDVAARASPQQNVISKDDVRQGSS</sequence>
<keyword evidence="4" id="KW-0812">Transmembrane</keyword>
<dbReference type="GO" id="GO:0016740">
    <property type="term" value="F:transferase activity"/>
    <property type="evidence" value="ECO:0007669"/>
    <property type="project" value="InterPro"/>
</dbReference>
<dbReference type="OrthoDB" id="10251809at2759"/>
<feature type="region of interest" description="Disordered" evidence="3">
    <location>
        <begin position="718"/>
        <end position="779"/>
    </location>
</feature>
<dbReference type="EMBL" id="JRHA01000007">
    <property type="protein sequence ID" value="PQK17322.1"/>
    <property type="molecule type" value="Genomic_DNA"/>
</dbReference>
<feature type="compositionally biased region" description="Polar residues" evidence="3">
    <location>
        <begin position="506"/>
        <end position="524"/>
    </location>
</feature>
<feature type="compositionally biased region" description="Low complexity" evidence="3">
    <location>
        <begin position="613"/>
        <end position="623"/>
    </location>
</feature>
<dbReference type="PROSITE" id="PS00599">
    <property type="entry name" value="AA_TRANSFER_CLASS_2"/>
    <property type="match status" value="1"/>
</dbReference>
<dbReference type="InterPro" id="IPR001917">
    <property type="entry name" value="Aminotrans_II_pyridoxalP_BS"/>
</dbReference>
<dbReference type="Proteomes" id="UP000237441">
    <property type="component" value="Unassembled WGS sequence"/>
</dbReference>
<proteinExistence type="predicted"/>
<feature type="region of interest" description="Disordered" evidence="3">
    <location>
        <begin position="591"/>
        <end position="623"/>
    </location>
</feature>
<evidence type="ECO:0000256" key="2">
    <source>
        <dbReference type="ARBA" id="ARBA00022737"/>
    </source>
</evidence>
<feature type="compositionally biased region" description="Basic and acidic residues" evidence="3">
    <location>
        <begin position="770"/>
        <end position="779"/>
    </location>
</feature>
<dbReference type="InterPro" id="IPR015915">
    <property type="entry name" value="Kelch-typ_b-propeller"/>
</dbReference>
<dbReference type="Gene3D" id="2.120.10.80">
    <property type="entry name" value="Kelch-type beta propeller"/>
    <property type="match status" value="1"/>
</dbReference>
<feature type="region of interest" description="Disordered" evidence="3">
    <location>
        <begin position="504"/>
        <end position="525"/>
    </location>
</feature>
<feature type="chain" id="PRO_5015580441" description="Kelch repeat protein" evidence="5">
    <location>
        <begin position="25"/>
        <end position="779"/>
    </location>
</feature>
<dbReference type="PANTHER" id="PTHR46228:SF2">
    <property type="entry name" value="KELCH REPEAT PROTEIN (AFU_ORTHOLOGUE AFUA_4G14350)"/>
    <property type="match status" value="1"/>
</dbReference>